<feature type="region of interest" description="Disordered" evidence="1">
    <location>
        <begin position="207"/>
        <end position="257"/>
    </location>
</feature>
<proteinExistence type="predicted"/>
<dbReference type="AlphaFoldDB" id="A0A7S0UUY2"/>
<sequence>MPTLVLACRRLGLGRETLLSPLPLISSSHPLPSLIPGTSTAANAANALPRALRKAEEDRANELLVTQLERLSQEALLRRAKAPFKRPPPPSPLLLLGNQLPLPVLPTALNDPHGAEPESRLISGSGMASLVDSMVELGVRGAAALAAVIPATVALYPEGGLKKEDVEKVRVAARKLALYEEEEERFRFQKEKRDRVVQEEMQRKRNRLFGGEEREGEERKGEERKSEERKDEDRKERLEGKQFYYSNSGGDDDEACSSRDIDRIQRLVSWRSISTKETPHPLSQLFNTALREMNDEAKAGKLNSHYQYHSSNRHRGRSNLRNEDNENSSYKGDSYNKQFRGGERRKNYVMDDFDALLYGDSKDDVRDMSDSRRSR</sequence>
<feature type="compositionally biased region" description="Basic and acidic residues" evidence="1">
    <location>
        <begin position="210"/>
        <end position="240"/>
    </location>
</feature>
<dbReference type="EMBL" id="HBFM01007792">
    <property type="protein sequence ID" value="CAD8768525.1"/>
    <property type="molecule type" value="Transcribed_RNA"/>
</dbReference>
<protein>
    <submittedName>
        <fullName evidence="2">Uncharacterized protein</fullName>
    </submittedName>
</protein>
<evidence type="ECO:0000256" key="1">
    <source>
        <dbReference type="SAM" id="MobiDB-lite"/>
    </source>
</evidence>
<organism evidence="2">
    <name type="scientific">Polytomella parva</name>
    <dbReference type="NCBI Taxonomy" id="51329"/>
    <lineage>
        <taxon>Eukaryota</taxon>
        <taxon>Viridiplantae</taxon>
        <taxon>Chlorophyta</taxon>
        <taxon>core chlorophytes</taxon>
        <taxon>Chlorophyceae</taxon>
        <taxon>CS clade</taxon>
        <taxon>Chlamydomonadales</taxon>
        <taxon>Chlamydomonadaceae</taxon>
        <taxon>Polytomella</taxon>
    </lineage>
</organism>
<name>A0A7S0UUY2_9CHLO</name>
<reference evidence="2" key="1">
    <citation type="submission" date="2021-01" db="EMBL/GenBank/DDBJ databases">
        <authorList>
            <person name="Corre E."/>
            <person name="Pelletier E."/>
            <person name="Niang G."/>
            <person name="Scheremetjew M."/>
            <person name="Finn R."/>
            <person name="Kale V."/>
            <person name="Holt S."/>
            <person name="Cochrane G."/>
            <person name="Meng A."/>
            <person name="Brown T."/>
            <person name="Cohen L."/>
        </authorList>
    </citation>
    <scope>NUCLEOTIDE SEQUENCE</scope>
    <source>
        <strain evidence="2">SAG 63-3</strain>
    </source>
</reference>
<feature type="compositionally biased region" description="Polar residues" evidence="1">
    <location>
        <begin position="327"/>
        <end position="337"/>
    </location>
</feature>
<accession>A0A7S0UUY2</accession>
<gene>
    <name evidence="2" type="ORF">PPAR00522_LOCUS4922</name>
</gene>
<evidence type="ECO:0000313" key="2">
    <source>
        <dbReference type="EMBL" id="CAD8768525.1"/>
    </source>
</evidence>
<feature type="region of interest" description="Disordered" evidence="1">
    <location>
        <begin position="302"/>
        <end position="343"/>
    </location>
</feature>